<accession>A0ABD3CM26</accession>
<feature type="region of interest" description="Disordered" evidence="1">
    <location>
        <begin position="1"/>
        <end position="54"/>
    </location>
</feature>
<evidence type="ECO:0000313" key="2">
    <source>
        <dbReference type="EMBL" id="KAL3629800.1"/>
    </source>
</evidence>
<protein>
    <submittedName>
        <fullName evidence="2">Uncharacterized protein</fullName>
    </submittedName>
</protein>
<gene>
    <name evidence="2" type="ORF">CASFOL_027022</name>
</gene>
<evidence type="ECO:0000313" key="3">
    <source>
        <dbReference type="Proteomes" id="UP001632038"/>
    </source>
</evidence>
<keyword evidence="3" id="KW-1185">Reference proteome</keyword>
<organism evidence="2 3">
    <name type="scientific">Castilleja foliolosa</name>
    <dbReference type="NCBI Taxonomy" id="1961234"/>
    <lineage>
        <taxon>Eukaryota</taxon>
        <taxon>Viridiplantae</taxon>
        <taxon>Streptophyta</taxon>
        <taxon>Embryophyta</taxon>
        <taxon>Tracheophyta</taxon>
        <taxon>Spermatophyta</taxon>
        <taxon>Magnoliopsida</taxon>
        <taxon>eudicotyledons</taxon>
        <taxon>Gunneridae</taxon>
        <taxon>Pentapetalae</taxon>
        <taxon>asterids</taxon>
        <taxon>lamiids</taxon>
        <taxon>Lamiales</taxon>
        <taxon>Orobanchaceae</taxon>
        <taxon>Pedicularideae</taxon>
        <taxon>Castillejinae</taxon>
        <taxon>Castilleja</taxon>
    </lineage>
</organism>
<dbReference type="AlphaFoldDB" id="A0ABD3CM26"/>
<proteinExistence type="predicted"/>
<name>A0ABD3CM26_9LAMI</name>
<reference evidence="3" key="1">
    <citation type="journal article" date="2024" name="IScience">
        <title>Strigolactones Initiate the Formation of Haustorium-like Structures in Castilleja.</title>
        <authorList>
            <person name="Buerger M."/>
            <person name="Peterson D."/>
            <person name="Chory J."/>
        </authorList>
    </citation>
    <scope>NUCLEOTIDE SEQUENCE [LARGE SCALE GENOMIC DNA]</scope>
</reference>
<dbReference type="Proteomes" id="UP001632038">
    <property type="component" value="Unassembled WGS sequence"/>
</dbReference>
<dbReference type="EMBL" id="JAVIJP010000034">
    <property type="protein sequence ID" value="KAL3629800.1"/>
    <property type="molecule type" value="Genomic_DNA"/>
</dbReference>
<evidence type="ECO:0000256" key="1">
    <source>
        <dbReference type="SAM" id="MobiDB-lite"/>
    </source>
</evidence>
<comment type="caution">
    <text evidence="2">The sequence shown here is derived from an EMBL/GenBank/DDBJ whole genome shotgun (WGS) entry which is preliminary data.</text>
</comment>
<feature type="compositionally biased region" description="Basic and acidic residues" evidence="1">
    <location>
        <begin position="32"/>
        <end position="45"/>
    </location>
</feature>
<sequence>MAEFRRSGGANVVRATQLTPGECGGGNGRRPVARERARNPGERGGGKGRLPTAQARATNFCKSAPAGTAELMASAVIAHPDYSCLRGSASTGSGLRWNRARFRGGARAWL</sequence>